<evidence type="ECO:0000259" key="1">
    <source>
        <dbReference type="Pfam" id="PF05170"/>
    </source>
</evidence>
<dbReference type="Pfam" id="PF05170">
    <property type="entry name" value="AsmA"/>
    <property type="match status" value="1"/>
</dbReference>
<evidence type="ECO:0000313" key="3">
    <source>
        <dbReference type="Proteomes" id="UP000310719"/>
    </source>
</evidence>
<evidence type="ECO:0000313" key="2">
    <source>
        <dbReference type="EMBL" id="VTP82339.1"/>
    </source>
</evidence>
<accession>A0A4U9J1B3</accession>
<dbReference type="InterPro" id="IPR007844">
    <property type="entry name" value="AsmA"/>
</dbReference>
<protein>
    <submittedName>
        <fullName evidence="2">Uncharacterized protein involved in outer membrane biogenesis</fullName>
    </submittedName>
</protein>
<reference evidence="2 3" key="1">
    <citation type="submission" date="2019-05" db="EMBL/GenBank/DDBJ databases">
        <authorList>
            <consortium name="Pathogen Informatics"/>
        </authorList>
    </citation>
    <scope>NUCLEOTIDE SEQUENCE [LARGE SCALE GENOMIC DNA]</scope>
    <source>
        <strain evidence="2 3">NCTC13032</strain>
    </source>
</reference>
<dbReference type="AlphaFoldDB" id="A0A4U9J1B3"/>
<feature type="domain" description="AsmA" evidence="1">
    <location>
        <begin position="7"/>
        <end position="72"/>
    </location>
</feature>
<organism evidence="2 3">
    <name type="scientific">Leclercia adecarboxylata</name>
    <dbReference type="NCBI Taxonomy" id="83655"/>
    <lineage>
        <taxon>Bacteria</taxon>
        <taxon>Pseudomonadati</taxon>
        <taxon>Pseudomonadota</taxon>
        <taxon>Gammaproteobacteria</taxon>
        <taxon>Enterobacterales</taxon>
        <taxon>Enterobacteriaceae</taxon>
        <taxon>Leclercia</taxon>
    </lineage>
</organism>
<sequence>MPGSFALSEKTNNWTFDLAKSEDKETAAQPSSWSFRLDNIIFDRGRIAIDDAVSKADLEIFVDPLGKALAFQRSHWRERQR</sequence>
<gene>
    <name evidence="2" type="ORF">NCTC13032_07054</name>
</gene>
<dbReference type="EMBL" id="LR590464">
    <property type="protein sequence ID" value="VTP82339.1"/>
    <property type="molecule type" value="Genomic_DNA"/>
</dbReference>
<dbReference type="Proteomes" id="UP000310719">
    <property type="component" value="Chromosome"/>
</dbReference>
<name>A0A4U9J1B3_9ENTR</name>
<proteinExistence type="predicted"/>